<protein>
    <submittedName>
        <fullName evidence="3">Fatty-acyl-CoA synthase</fullName>
    </submittedName>
</protein>
<dbReference type="InterPro" id="IPR042099">
    <property type="entry name" value="ANL_N_sf"/>
</dbReference>
<evidence type="ECO:0000259" key="1">
    <source>
        <dbReference type="Pfam" id="PF00501"/>
    </source>
</evidence>
<name>A0A1N6FW98_9RHOB</name>
<dbReference type="OrthoDB" id="9803968at2"/>
<dbReference type="InterPro" id="IPR025110">
    <property type="entry name" value="AMP-bd_C"/>
</dbReference>
<dbReference type="InterPro" id="IPR000873">
    <property type="entry name" value="AMP-dep_synth/lig_dom"/>
</dbReference>
<feature type="domain" description="AMP-binding enzyme C-terminal" evidence="2">
    <location>
        <begin position="460"/>
        <end position="533"/>
    </location>
</feature>
<feature type="domain" description="AMP-dependent synthetase/ligase" evidence="1">
    <location>
        <begin position="33"/>
        <end position="406"/>
    </location>
</feature>
<gene>
    <name evidence="3" type="ORF">SAMN05444002_2010</name>
</gene>
<dbReference type="InterPro" id="IPR045851">
    <property type="entry name" value="AMP-bd_C_sf"/>
</dbReference>
<accession>A0A1N6FW98</accession>
<dbReference type="SUPFAM" id="SSF56801">
    <property type="entry name" value="Acetyl-CoA synthetase-like"/>
    <property type="match status" value="1"/>
</dbReference>
<dbReference type="AlphaFoldDB" id="A0A1N6FW98"/>
<dbReference type="Gene3D" id="3.30.300.30">
    <property type="match status" value="1"/>
</dbReference>
<dbReference type="NCBIfam" id="NF006181">
    <property type="entry name" value="PRK08314.1"/>
    <property type="match status" value="1"/>
</dbReference>
<reference evidence="4" key="1">
    <citation type="submission" date="2016-11" db="EMBL/GenBank/DDBJ databases">
        <authorList>
            <person name="Varghese N."/>
            <person name="Submissions S."/>
        </authorList>
    </citation>
    <scope>NUCLEOTIDE SEQUENCE [LARGE SCALE GENOMIC DNA]</scope>
    <source>
        <strain evidence="4">DSM 29440</strain>
    </source>
</reference>
<dbReference type="PANTHER" id="PTHR43767">
    <property type="entry name" value="LONG-CHAIN-FATTY-ACID--COA LIGASE"/>
    <property type="match status" value="1"/>
</dbReference>
<dbReference type="PROSITE" id="PS00455">
    <property type="entry name" value="AMP_BINDING"/>
    <property type="match status" value="1"/>
</dbReference>
<keyword evidence="4" id="KW-1185">Reference proteome</keyword>
<dbReference type="STRING" id="1217970.SAMN05444002_2010"/>
<dbReference type="RefSeq" id="WP_074256084.1">
    <property type="nucleotide sequence ID" value="NZ_FSRL01000001.1"/>
</dbReference>
<dbReference type="GO" id="GO:0016878">
    <property type="term" value="F:acid-thiol ligase activity"/>
    <property type="evidence" value="ECO:0007669"/>
    <property type="project" value="UniProtKB-ARBA"/>
</dbReference>
<sequence>MAPFTRHLSSWPKGVPLHLDIPARSIAQNLALSAEATPEAPAIRYYGRDVTYGALAEEVEALAGWLQDRGVQKGDRVLLYMQNAPQFIAGYYAVLRADAVVVPVNPMNRAAELAYLCKDTGARIALVGQELLPHLGDTPLTHILSAAYAEHTDPAFPFQLPEPLGAPPQPSDDPRVTQWSAAIAAAHTPGPITAAPDDLALIPYSSGTTGQPKGCMHSHRTVMSTCVGNTVWNPTRGNGTTLASLPLYHVTGMQNSMNAPILKGEPIILMTRWDRALAAWLIEHYRVARWRSITTMAIDLVNDPDLDSYDLSSLEVIGGGGASMPEAVAARLKDITGLDYIEGYGMTETMAPSHINPLDAPRRQCLGIPIFDVDSRVIDPETGRELGPDEPGEIIMHGPQNFLGYWNRPEETEAAHIEIDGKRFVRSGDIGRYDESGFFYIVDRVKRMVSVSGLKVWPTEVEGLMHAHPQITECCIIGLPDPRTGERVRAYIVPKGEVTAEEITTWCRANMAAYKVPKEIVFVEALPRSPSGKVQWRELTEAAQAEP</sequence>
<dbReference type="Proteomes" id="UP000184932">
    <property type="component" value="Unassembled WGS sequence"/>
</dbReference>
<evidence type="ECO:0000313" key="4">
    <source>
        <dbReference type="Proteomes" id="UP000184932"/>
    </source>
</evidence>
<dbReference type="EMBL" id="FSRL01000001">
    <property type="protein sequence ID" value="SIN99523.1"/>
    <property type="molecule type" value="Genomic_DNA"/>
</dbReference>
<evidence type="ECO:0000313" key="3">
    <source>
        <dbReference type="EMBL" id="SIN99523.1"/>
    </source>
</evidence>
<dbReference type="PANTHER" id="PTHR43767:SF1">
    <property type="entry name" value="NONRIBOSOMAL PEPTIDE SYNTHASE PES1 (EUROFUNG)-RELATED"/>
    <property type="match status" value="1"/>
</dbReference>
<organism evidence="3 4">
    <name type="scientific">Vannielia litorea</name>
    <dbReference type="NCBI Taxonomy" id="1217970"/>
    <lineage>
        <taxon>Bacteria</taxon>
        <taxon>Pseudomonadati</taxon>
        <taxon>Pseudomonadota</taxon>
        <taxon>Alphaproteobacteria</taxon>
        <taxon>Rhodobacterales</taxon>
        <taxon>Paracoccaceae</taxon>
        <taxon>Vannielia</taxon>
    </lineage>
</organism>
<proteinExistence type="predicted"/>
<evidence type="ECO:0000259" key="2">
    <source>
        <dbReference type="Pfam" id="PF13193"/>
    </source>
</evidence>
<dbReference type="InterPro" id="IPR020845">
    <property type="entry name" value="AMP-binding_CS"/>
</dbReference>
<dbReference type="Pfam" id="PF00501">
    <property type="entry name" value="AMP-binding"/>
    <property type="match status" value="1"/>
</dbReference>
<dbReference type="Pfam" id="PF13193">
    <property type="entry name" value="AMP-binding_C"/>
    <property type="match status" value="1"/>
</dbReference>
<dbReference type="InterPro" id="IPR050237">
    <property type="entry name" value="ATP-dep_AMP-bd_enzyme"/>
</dbReference>
<dbReference type="Gene3D" id="3.40.50.12780">
    <property type="entry name" value="N-terminal domain of ligase-like"/>
    <property type="match status" value="1"/>
</dbReference>